<feature type="compositionally biased region" description="Basic and acidic residues" evidence="1">
    <location>
        <begin position="28"/>
        <end position="41"/>
    </location>
</feature>
<reference evidence="2" key="1">
    <citation type="submission" date="2018-04" db="EMBL/GenBank/DDBJ databases">
        <title>Whole genome sequencing of Hypsizygus marmoreus.</title>
        <authorList>
            <person name="Choi I.-G."/>
            <person name="Min B."/>
            <person name="Kim J.-G."/>
            <person name="Kim S."/>
            <person name="Oh Y.-L."/>
            <person name="Kong W.-S."/>
            <person name="Park H."/>
            <person name="Jeong J."/>
            <person name="Song E.-S."/>
        </authorList>
    </citation>
    <scope>NUCLEOTIDE SEQUENCE [LARGE SCALE GENOMIC DNA]</scope>
    <source>
        <strain evidence="2">51987-8</strain>
    </source>
</reference>
<name>A0A369KIN8_HYPMA</name>
<feature type="compositionally biased region" description="Polar residues" evidence="1">
    <location>
        <begin position="18"/>
        <end position="27"/>
    </location>
</feature>
<evidence type="ECO:0000313" key="2">
    <source>
        <dbReference type="EMBL" id="RDB30806.1"/>
    </source>
</evidence>
<keyword evidence="3" id="KW-1185">Reference proteome</keyword>
<accession>A0A369KIN8</accession>
<gene>
    <name evidence="2" type="ORF">Hypma_005779</name>
</gene>
<proteinExistence type="predicted"/>
<feature type="region of interest" description="Disordered" evidence="1">
    <location>
        <begin position="1"/>
        <end position="49"/>
    </location>
</feature>
<evidence type="ECO:0000313" key="3">
    <source>
        <dbReference type="Proteomes" id="UP000076154"/>
    </source>
</evidence>
<sequence length="135" mass="15709">MLLTNHLIPRRRRHASRMTASMLSSSCKDSRELDAVRRENPRTQASADPLHIAASKSRNQDEVHLGQAFKKSYRNDPSATTTFPSSTTIVTRHYRHEIERLREENEYIRAQRDALRQQQAEAPSPYPYNDNNYMP</sequence>
<comment type="caution">
    <text evidence="2">The sequence shown here is derived from an EMBL/GenBank/DDBJ whole genome shotgun (WGS) entry which is preliminary data.</text>
</comment>
<dbReference type="Proteomes" id="UP000076154">
    <property type="component" value="Unassembled WGS sequence"/>
</dbReference>
<dbReference type="AlphaFoldDB" id="A0A369KIN8"/>
<organism evidence="2 3">
    <name type="scientific">Hypsizygus marmoreus</name>
    <name type="common">White beech mushroom</name>
    <name type="synonym">Agaricus marmoreus</name>
    <dbReference type="NCBI Taxonomy" id="39966"/>
    <lineage>
        <taxon>Eukaryota</taxon>
        <taxon>Fungi</taxon>
        <taxon>Dikarya</taxon>
        <taxon>Basidiomycota</taxon>
        <taxon>Agaricomycotina</taxon>
        <taxon>Agaricomycetes</taxon>
        <taxon>Agaricomycetidae</taxon>
        <taxon>Agaricales</taxon>
        <taxon>Tricholomatineae</taxon>
        <taxon>Lyophyllaceae</taxon>
        <taxon>Hypsizygus</taxon>
    </lineage>
</organism>
<feature type="region of interest" description="Disordered" evidence="1">
    <location>
        <begin position="112"/>
        <end position="135"/>
    </location>
</feature>
<dbReference type="InParanoid" id="A0A369KIN8"/>
<protein>
    <submittedName>
        <fullName evidence="2">Uncharacterized protein</fullName>
    </submittedName>
</protein>
<evidence type="ECO:0000256" key="1">
    <source>
        <dbReference type="SAM" id="MobiDB-lite"/>
    </source>
</evidence>
<dbReference type="EMBL" id="LUEZ02000004">
    <property type="protein sequence ID" value="RDB30806.1"/>
    <property type="molecule type" value="Genomic_DNA"/>
</dbReference>